<comment type="caution">
    <text evidence="2">The sequence shown here is derived from an EMBL/GenBank/DDBJ whole genome shotgun (WGS) entry which is preliminary data.</text>
</comment>
<dbReference type="OrthoDB" id="5517693at2"/>
<evidence type="ECO:0000313" key="2">
    <source>
        <dbReference type="EMBL" id="RAM38823.1"/>
    </source>
</evidence>
<dbReference type="RefSeq" id="WP_111902455.1">
    <property type="nucleotide sequence ID" value="NZ_QLNP01000034.1"/>
</dbReference>
<accession>A0A328HP81</accession>
<gene>
    <name evidence="2" type="ORF">DBZ45_02850</name>
</gene>
<reference evidence="2 3" key="1">
    <citation type="submission" date="2018-04" db="EMBL/GenBank/DDBJ databases">
        <title>Bacteria isolated from cave deposits of Manipur.</title>
        <authorList>
            <person name="Sahoo D."/>
            <person name="Sarangthem I."/>
            <person name="Nandeibam J."/>
        </authorList>
    </citation>
    <scope>NUCLEOTIDE SEQUENCE [LARGE SCALE GENOMIC DNA]</scope>
    <source>
        <strain evidence="3">mrc11</strain>
    </source>
</reference>
<protein>
    <recommendedName>
        <fullName evidence="1">AbiEi antitoxin N-terminal domain-containing protein</fullName>
    </recommendedName>
</protein>
<organism evidence="2 3">
    <name type="scientific">Arthrobacter globiformis</name>
    <dbReference type="NCBI Taxonomy" id="1665"/>
    <lineage>
        <taxon>Bacteria</taxon>
        <taxon>Bacillati</taxon>
        <taxon>Actinomycetota</taxon>
        <taxon>Actinomycetes</taxon>
        <taxon>Micrococcales</taxon>
        <taxon>Micrococcaceae</taxon>
        <taxon>Arthrobacter</taxon>
    </lineage>
</organism>
<dbReference type="Pfam" id="PF13338">
    <property type="entry name" value="AbiEi_4"/>
    <property type="match status" value="1"/>
</dbReference>
<name>A0A328HP81_ARTGO</name>
<evidence type="ECO:0000259" key="1">
    <source>
        <dbReference type="Pfam" id="PF13338"/>
    </source>
</evidence>
<dbReference type="AlphaFoldDB" id="A0A328HP81"/>
<dbReference type="Proteomes" id="UP000249166">
    <property type="component" value="Unassembled WGS sequence"/>
</dbReference>
<feature type="domain" description="AbiEi antitoxin N-terminal" evidence="1">
    <location>
        <begin position="16"/>
        <end position="49"/>
    </location>
</feature>
<dbReference type="EMBL" id="QLNP01000034">
    <property type="protein sequence ID" value="RAM38823.1"/>
    <property type="molecule type" value="Genomic_DNA"/>
</dbReference>
<dbReference type="InterPro" id="IPR025159">
    <property type="entry name" value="AbiEi_N"/>
</dbReference>
<sequence>MNSRIPALPVAEDLWRTAQLLQCGLNSRAIAQLVRDGTLVRVRRGCYARGSWWTGLNAGGRRRQLIFAHAHGTRTTSAGGFVYSHTSGASLQSLHLWGVDDMVHLTQAGCPSAVSHARGVVAHTRQLGSRELAFVDGLRCTSLERTVVDCCLMFNVRQALILVDHAARLGADLHLLRDYCTALGGRNGVVALRRALELVDARSESAGESLTRELIHRLRIPPPELQYVVRTSLGEHRLDFAWPRRKVALEFDGKTKYFDYRPTSEVVFEERRREKALMEQGWIFVRVEWKDLFREQEFKYRVLHALARGF</sequence>
<evidence type="ECO:0000313" key="3">
    <source>
        <dbReference type="Proteomes" id="UP000249166"/>
    </source>
</evidence>
<dbReference type="Gene3D" id="3.40.960.10">
    <property type="entry name" value="VSR Endonuclease"/>
    <property type="match status" value="1"/>
</dbReference>
<proteinExistence type="predicted"/>